<reference evidence="3" key="1">
    <citation type="journal article" date="2019" name="Int. J. Syst. Evol. Microbiol.">
        <title>The Global Catalogue of Microorganisms (GCM) 10K type strain sequencing project: providing services to taxonomists for standard genome sequencing and annotation.</title>
        <authorList>
            <consortium name="The Broad Institute Genomics Platform"/>
            <consortium name="The Broad Institute Genome Sequencing Center for Infectious Disease"/>
            <person name="Wu L."/>
            <person name="Ma J."/>
        </authorList>
    </citation>
    <scope>NUCLEOTIDE SEQUENCE [LARGE SCALE GENOMIC DNA]</scope>
    <source>
        <strain evidence="3">CGMCC 4.7181</strain>
    </source>
</reference>
<organism evidence="2 3">
    <name type="scientific">Microbacterium nanhaiense</name>
    <dbReference type="NCBI Taxonomy" id="1301026"/>
    <lineage>
        <taxon>Bacteria</taxon>
        <taxon>Bacillati</taxon>
        <taxon>Actinomycetota</taxon>
        <taxon>Actinomycetes</taxon>
        <taxon>Micrococcales</taxon>
        <taxon>Microbacteriaceae</taxon>
        <taxon>Microbacterium</taxon>
    </lineage>
</organism>
<name>A0ABQ2MW08_9MICO</name>
<dbReference type="Proteomes" id="UP000638043">
    <property type="component" value="Unassembled WGS sequence"/>
</dbReference>
<dbReference type="EMBL" id="BMMQ01000001">
    <property type="protein sequence ID" value="GGO59128.1"/>
    <property type="molecule type" value="Genomic_DNA"/>
</dbReference>
<proteinExistence type="predicted"/>
<evidence type="ECO:0000256" key="1">
    <source>
        <dbReference type="SAM" id="MobiDB-lite"/>
    </source>
</evidence>
<gene>
    <name evidence="2" type="ORF">GCM10010910_01360</name>
</gene>
<feature type="region of interest" description="Disordered" evidence="1">
    <location>
        <begin position="29"/>
        <end position="66"/>
    </location>
</feature>
<sequence>MPRYVRVKNKQTGHEFDLVESAFNSEKYTRVDKAKYPPTTRPRRPKPRINLGGNRRQNAPVDTEKE</sequence>
<comment type="caution">
    <text evidence="2">The sequence shown here is derived from an EMBL/GenBank/DDBJ whole genome shotgun (WGS) entry which is preliminary data.</text>
</comment>
<protein>
    <submittedName>
        <fullName evidence="2">Uncharacterized protein</fullName>
    </submittedName>
</protein>
<accession>A0ABQ2MW08</accession>
<keyword evidence="3" id="KW-1185">Reference proteome</keyword>
<dbReference type="RefSeq" id="WP_188699427.1">
    <property type="nucleotide sequence ID" value="NZ_BMMQ01000001.1"/>
</dbReference>
<evidence type="ECO:0000313" key="2">
    <source>
        <dbReference type="EMBL" id="GGO59128.1"/>
    </source>
</evidence>
<evidence type="ECO:0000313" key="3">
    <source>
        <dbReference type="Proteomes" id="UP000638043"/>
    </source>
</evidence>